<keyword evidence="1" id="KW-0812">Transmembrane</keyword>
<feature type="transmembrane region" description="Helical" evidence="1">
    <location>
        <begin position="21"/>
        <end position="41"/>
    </location>
</feature>
<evidence type="ECO:0000313" key="2">
    <source>
        <dbReference type="EMBL" id="MVN88175.1"/>
    </source>
</evidence>
<keyword evidence="1" id="KW-1133">Transmembrane helix</keyword>
<evidence type="ECO:0000313" key="3">
    <source>
        <dbReference type="Proteomes" id="UP000483286"/>
    </source>
</evidence>
<keyword evidence="1" id="KW-0472">Membrane</keyword>
<gene>
    <name evidence="2" type="ORF">GO986_15605</name>
</gene>
<dbReference type="Proteomes" id="UP000483286">
    <property type="component" value="Unassembled WGS sequence"/>
</dbReference>
<reference evidence="2 3" key="1">
    <citation type="submission" date="2019-12" db="EMBL/GenBank/DDBJ databases">
        <title>Deinococcus sp. HMF7620 Genome sequencing and assembly.</title>
        <authorList>
            <person name="Kang H."/>
            <person name="Kim H."/>
            <person name="Joh K."/>
        </authorList>
    </citation>
    <scope>NUCLEOTIDE SEQUENCE [LARGE SCALE GENOMIC DNA]</scope>
    <source>
        <strain evidence="2 3">HMF7620</strain>
    </source>
</reference>
<dbReference type="AlphaFoldDB" id="A0A7C9I0V2"/>
<evidence type="ECO:0008006" key="4">
    <source>
        <dbReference type="Google" id="ProtNLM"/>
    </source>
</evidence>
<keyword evidence="3" id="KW-1185">Reference proteome</keyword>
<name>A0A7C9I0V2_9DEIO</name>
<sequence length="781" mass="83875">MIPDSPVRSVAAPDRQQGFSLVLALSLVALLSIMLITYSLLTVNNARTSSATSRGSAGFYAAEAALNARADNIRTLFKSFRTPGGESPLPAGACVGANQGSEDMKCEETTIAGRKVQSYVQQSEDPYSIVVASGERFAGLTGEETPYTVRSQALNAAGNPEALANMTFRSRVVPLFQFAVFFDKDMEFDNTAKLSFTGPIHSNGNIFLDSGTGTDTSLTLEGQVTSAYDIYRRQKKDNICQGSVLIAAQDTSMVALPCSSAVDTPYTNDYYKTRYGGTVESNIGELDVPSIAALQPTPSAEYWQKADVRIVLKRKTAVSSTFTSANYDDFEPYFVSSTGQRLNVNCVDTAPNPVAKLLTPPQVAVSYSATFRDTREARYWDNSAQGNNPARSTKIMLDVNVRKLLSCIENSTNSSVLGVSGGLQNATEGGLVIYMTVDDRGAANSTVTSSLLAVPLTNGSNGAIAQSDAPVANNYGVRLWNADVLKAESGARPKGVTFVTDQAAYVQGDFNKALPSSVDWVPSAVLADSFNIVSEAWEEPATFWLSTTCVTLTRATAIVPPVVTAPTTCPATSAAAAAVTTAVSRTLYSDAVNIDGLTYYVYSTQGVADRKAGAGLLNNNTGLTSTLIPSMPLANTGNNIRVEGDLLSKMPLTYRQASETTVNTAILAGTATTVAERKIYDNLSSDLQSGGVHNMMRFHEEWGANGGNAKGIQKYNYRGSLVSLDQPQHAKGSFQVNTTTYNPPLRQWKFEENFRQSSKLPPLTPRFVYIKQENFTRDFAQ</sequence>
<dbReference type="EMBL" id="WQLB01000024">
    <property type="protein sequence ID" value="MVN88175.1"/>
    <property type="molecule type" value="Genomic_DNA"/>
</dbReference>
<organism evidence="2 3">
    <name type="scientific">Deinococcus arboris</name>
    <dbReference type="NCBI Taxonomy" id="2682977"/>
    <lineage>
        <taxon>Bacteria</taxon>
        <taxon>Thermotogati</taxon>
        <taxon>Deinococcota</taxon>
        <taxon>Deinococci</taxon>
        <taxon>Deinococcales</taxon>
        <taxon>Deinococcaceae</taxon>
        <taxon>Deinococcus</taxon>
    </lineage>
</organism>
<protein>
    <recommendedName>
        <fullName evidence="4">Type 4 fimbrial biogenesis protein PilX N-terminal domain-containing protein</fullName>
    </recommendedName>
</protein>
<dbReference type="RefSeq" id="WP_157460234.1">
    <property type="nucleotide sequence ID" value="NZ_WQLB01000024.1"/>
</dbReference>
<proteinExistence type="predicted"/>
<comment type="caution">
    <text evidence="2">The sequence shown here is derived from an EMBL/GenBank/DDBJ whole genome shotgun (WGS) entry which is preliminary data.</text>
</comment>
<evidence type="ECO:0000256" key="1">
    <source>
        <dbReference type="SAM" id="Phobius"/>
    </source>
</evidence>
<accession>A0A7C9I0V2</accession>